<evidence type="ECO:0000313" key="1">
    <source>
        <dbReference type="EMBL" id="CAH1724555.1"/>
    </source>
</evidence>
<evidence type="ECO:0000313" key="2">
    <source>
        <dbReference type="Proteomes" id="UP001154329"/>
    </source>
</evidence>
<reference evidence="1" key="1">
    <citation type="submission" date="2022-02" db="EMBL/GenBank/DDBJ databases">
        <authorList>
            <person name="King R."/>
        </authorList>
    </citation>
    <scope>NUCLEOTIDE SEQUENCE</scope>
</reference>
<organism evidence="1 2">
    <name type="scientific">Aphis gossypii</name>
    <name type="common">Cotton aphid</name>
    <dbReference type="NCBI Taxonomy" id="80765"/>
    <lineage>
        <taxon>Eukaryota</taxon>
        <taxon>Metazoa</taxon>
        <taxon>Ecdysozoa</taxon>
        <taxon>Arthropoda</taxon>
        <taxon>Hexapoda</taxon>
        <taxon>Insecta</taxon>
        <taxon>Pterygota</taxon>
        <taxon>Neoptera</taxon>
        <taxon>Paraneoptera</taxon>
        <taxon>Hemiptera</taxon>
        <taxon>Sternorrhyncha</taxon>
        <taxon>Aphidomorpha</taxon>
        <taxon>Aphidoidea</taxon>
        <taxon>Aphididae</taxon>
        <taxon>Aphidini</taxon>
        <taxon>Aphis</taxon>
        <taxon>Aphis</taxon>
    </lineage>
</organism>
<reference evidence="1" key="2">
    <citation type="submission" date="2022-10" db="EMBL/GenBank/DDBJ databases">
        <authorList>
            <consortium name="ENA_rothamsted_submissions"/>
            <consortium name="culmorum"/>
            <person name="King R."/>
        </authorList>
    </citation>
    <scope>NUCLEOTIDE SEQUENCE</scope>
</reference>
<sequence>MTEATSSSTMAVAAAAAAAAAAVVGNSAMGVVRRGWGALVLGTNQYLTGGKRTDGKKAAWQPSAIPHRLILCCARTCFSSSSIPIRVLYCFILLHRRVSSSLFGRPALTQAPCAPSTVVYKCSAPTEIFTQKTIV</sequence>
<dbReference type="EMBL" id="OU899035">
    <property type="protein sequence ID" value="CAH1724555.1"/>
    <property type="molecule type" value="Genomic_DNA"/>
</dbReference>
<protein>
    <submittedName>
        <fullName evidence="1">Uncharacterized protein</fullName>
    </submittedName>
</protein>
<accession>A0A9P0NI51</accession>
<dbReference type="AlphaFoldDB" id="A0A9P0NI51"/>
<name>A0A9P0NI51_APHGO</name>
<proteinExistence type="predicted"/>
<keyword evidence="2" id="KW-1185">Reference proteome</keyword>
<dbReference type="Proteomes" id="UP001154329">
    <property type="component" value="Chromosome 2"/>
</dbReference>
<gene>
    <name evidence="1" type="ORF">APHIGO_LOCUS5819</name>
</gene>